<evidence type="ECO:0000313" key="2">
    <source>
        <dbReference type="EMBL" id="CAI0425091.1"/>
    </source>
</evidence>
<evidence type="ECO:0000256" key="1">
    <source>
        <dbReference type="SAM" id="MobiDB-lite"/>
    </source>
</evidence>
<protein>
    <submittedName>
        <fullName evidence="2">Uncharacterized protein</fullName>
    </submittedName>
</protein>
<keyword evidence="3" id="KW-1185">Reference proteome</keyword>
<comment type="caution">
    <text evidence="2">The sequence shown here is derived from an EMBL/GenBank/DDBJ whole genome shotgun (WGS) entry which is preliminary data.</text>
</comment>
<proteinExistence type="predicted"/>
<accession>A0AAV0KSN7</accession>
<dbReference type="AlphaFoldDB" id="A0AAV0KSN7"/>
<feature type="non-terminal residue" evidence="2">
    <location>
        <position position="76"/>
    </location>
</feature>
<dbReference type="Proteomes" id="UP001154282">
    <property type="component" value="Unassembled WGS sequence"/>
</dbReference>
<evidence type="ECO:0000313" key="3">
    <source>
        <dbReference type="Proteomes" id="UP001154282"/>
    </source>
</evidence>
<reference evidence="2" key="1">
    <citation type="submission" date="2022-08" db="EMBL/GenBank/DDBJ databases">
        <authorList>
            <person name="Gutierrez-Valencia J."/>
        </authorList>
    </citation>
    <scope>NUCLEOTIDE SEQUENCE</scope>
</reference>
<dbReference type="EMBL" id="CAMGYJ010000005">
    <property type="protein sequence ID" value="CAI0425091.1"/>
    <property type="molecule type" value="Genomic_DNA"/>
</dbReference>
<organism evidence="2 3">
    <name type="scientific">Linum tenue</name>
    <dbReference type="NCBI Taxonomy" id="586396"/>
    <lineage>
        <taxon>Eukaryota</taxon>
        <taxon>Viridiplantae</taxon>
        <taxon>Streptophyta</taxon>
        <taxon>Embryophyta</taxon>
        <taxon>Tracheophyta</taxon>
        <taxon>Spermatophyta</taxon>
        <taxon>Magnoliopsida</taxon>
        <taxon>eudicotyledons</taxon>
        <taxon>Gunneridae</taxon>
        <taxon>Pentapetalae</taxon>
        <taxon>rosids</taxon>
        <taxon>fabids</taxon>
        <taxon>Malpighiales</taxon>
        <taxon>Linaceae</taxon>
        <taxon>Linum</taxon>
    </lineage>
</organism>
<feature type="region of interest" description="Disordered" evidence="1">
    <location>
        <begin position="54"/>
        <end position="76"/>
    </location>
</feature>
<gene>
    <name evidence="2" type="ORF">LITE_LOCUS20221</name>
</gene>
<name>A0AAV0KSN7_9ROSI</name>
<sequence>MHFAQSTDKVCIRHRFNICNLVNRASSSKLQVLARVEGSRTSFGIFGGQKAQKLKKSPKSRSSELKVSKTQPQFTG</sequence>